<sequence>MTNESPGAEYEAITVDPLHLLYTLVAKEEQDEKVEHEDKEDSKWRKIEGEGRRGDEERKMRKEREMETTRGN</sequence>
<reference evidence="2" key="1">
    <citation type="submission" date="2023-11" db="EMBL/GenBank/DDBJ databases">
        <title>Genome assemblies of two species of porcelain crab, Petrolisthes cinctipes and Petrolisthes manimaculis (Anomura: Porcellanidae).</title>
        <authorList>
            <person name="Angst P."/>
        </authorList>
    </citation>
    <scope>NUCLEOTIDE SEQUENCE</scope>
    <source>
        <strain evidence="2">PB745_02</strain>
        <tissue evidence="2">Gill</tissue>
    </source>
</reference>
<accession>A0AAE1U1W1</accession>
<organism evidence="2 3">
    <name type="scientific">Petrolisthes manimaculis</name>
    <dbReference type="NCBI Taxonomy" id="1843537"/>
    <lineage>
        <taxon>Eukaryota</taxon>
        <taxon>Metazoa</taxon>
        <taxon>Ecdysozoa</taxon>
        <taxon>Arthropoda</taxon>
        <taxon>Crustacea</taxon>
        <taxon>Multicrustacea</taxon>
        <taxon>Malacostraca</taxon>
        <taxon>Eumalacostraca</taxon>
        <taxon>Eucarida</taxon>
        <taxon>Decapoda</taxon>
        <taxon>Pleocyemata</taxon>
        <taxon>Anomura</taxon>
        <taxon>Galatheoidea</taxon>
        <taxon>Porcellanidae</taxon>
        <taxon>Petrolisthes</taxon>
    </lineage>
</organism>
<comment type="caution">
    <text evidence="2">The sequence shown here is derived from an EMBL/GenBank/DDBJ whole genome shotgun (WGS) entry which is preliminary data.</text>
</comment>
<gene>
    <name evidence="2" type="ORF">Pmani_022688</name>
</gene>
<dbReference type="AlphaFoldDB" id="A0AAE1U1W1"/>
<dbReference type="EMBL" id="JAWZYT010002276">
    <property type="protein sequence ID" value="KAK4305436.1"/>
    <property type="molecule type" value="Genomic_DNA"/>
</dbReference>
<evidence type="ECO:0000313" key="2">
    <source>
        <dbReference type="EMBL" id="KAK4305436.1"/>
    </source>
</evidence>
<keyword evidence="3" id="KW-1185">Reference proteome</keyword>
<evidence type="ECO:0000256" key="1">
    <source>
        <dbReference type="SAM" id="MobiDB-lite"/>
    </source>
</evidence>
<name>A0AAE1U1W1_9EUCA</name>
<dbReference type="Proteomes" id="UP001292094">
    <property type="component" value="Unassembled WGS sequence"/>
</dbReference>
<evidence type="ECO:0000313" key="3">
    <source>
        <dbReference type="Proteomes" id="UP001292094"/>
    </source>
</evidence>
<protein>
    <submittedName>
        <fullName evidence="2">Uncharacterized protein</fullName>
    </submittedName>
</protein>
<feature type="region of interest" description="Disordered" evidence="1">
    <location>
        <begin position="30"/>
        <end position="72"/>
    </location>
</feature>
<proteinExistence type="predicted"/>